<dbReference type="EMBL" id="QLLQ01000004">
    <property type="protein sequence ID" value="RAJ25092.1"/>
    <property type="molecule type" value="Genomic_DNA"/>
</dbReference>
<dbReference type="InterPro" id="IPR002410">
    <property type="entry name" value="Peptidase_S33"/>
</dbReference>
<evidence type="ECO:0000313" key="6">
    <source>
        <dbReference type="Proteomes" id="UP000248987"/>
    </source>
</evidence>
<dbReference type="GO" id="GO:0006508">
    <property type="term" value="P:proteolysis"/>
    <property type="evidence" value="ECO:0007669"/>
    <property type="project" value="InterPro"/>
</dbReference>
<feature type="chain" id="PRO_5030025365" evidence="3">
    <location>
        <begin position="24"/>
        <end position="330"/>
    </location>
</feature>
<dbReference type="InterPro" id="IPR029058">
    <property type="entry name" value="AB_hydrolase_fold"/>
</dbReference>
<dbReference type="Proteomes" id="UP000248987">
    <property type="component" value="Unassembled WGS sequence"/>
</dbReference>
<dbReference type="InterPro" id="IPR050266">
    <property type="entry name" value="AB_hydrolase_sf"/>
</dbReference>
<comment type="similarity">
    <text evidence="1">Belongs to the peptidase S33 family.</text>
</comment>
<evidence type="ECO:0000256" key="2">
    <source>
        <dbReference type="ARBA" id="ARBA00022801"/>
    </source>
</evidence>
<feature type="signal peptide" evidence="3">
    <location>
        <begin position="1"/>
        <end position="23"/>
    </location>
</feature>
<dbReference type="Gene3D" id="3.40.50.1820">
    <property type="entry name" value="alpha/beta hydrolase"/>
    <property type="match status" value="1"/>
</dbReference>
<gene>
    <name evidence="5" type="ORF">LX77_01393</name>
</gene>
<dbReference type="PANTHER" id="PTHR43798">
    <property type="entry name" value="MONOACYLGLYCEROL LIPASE"/>
    <property type="match status" value="1"/>
</dbReference>
<dbReference type="SUPFAM" id="SSF53474">
    <property type="entry name" value="alpha/beta-Hydrolases"/>
    <property type="match status" value="1"/>
</dbReference>
<organism evidence="5 6">
    <name type="scientific">Gelidibacter algens</name>
    <dbReference type="NCBI Taxonomy" id="49280"/>
    <lineage>
        <taxon>Bacteria</taxon>
        <taxon>Pseudomonadati</taxon>
        <taxon>Bacteroidota</taxon>
        <taxon>Flavobacteriia</taxon>
        <taxon>Flavobacteriales</taxon>
        <taxon>Flavobacteriaceae</taxon>
        <taxon>Gelidibacter</taxon>
    </lineage>
</organism>
<dbReference type="OrthoDB" id="9796770at2"/>
<keyword evidence="6" id="KW-1185">Reference proteome</keyword>
<name>A0A1A7QQ69_9FLAO</name>
<dbReference type="PRINTS" id="PR00793">
    <property type="entry name" value="PROAMNOPTASE"/>
</dbReference>
<dbReference type="STRING" id="49280.A9996_18190"/>
<keyword evidence="2" id="KW-0378">Hydrolase</keyword>
<evidence type="ECO:0000256" key="3">
    <source>
        <dbReference type="SAM" id="SignalP"/>
    </source>
</evidence>
<evidence type="ECO:0000256" key="1">
    <source>
        <dbReference type="ARBA" id="ARBA00010088"/>
    </source>
</evidence>
<dbReference type="InterPro" id="IPR000073">
    <property type="entry name" value="AB_hydrolase_1"/>
</dbReference>
<comment type="caution">
    <text evidence="5">The sequence shown here is derived from an EMBL/GenBank/DDBJ whole genome shotgun (WGS) entry which is preliminary data.</text>
</comment>
<reference evidence="5 6" key="1">
    <citation type="submission" date="2018-06" db="EMBL/GenBank/DDBJ databases">
        <title>Genomic Encyclopedia of Archaeal and Bacterial Type Strains, Phase II (KMG-II): from individual species to whole genera.</title>
        <authorList>
            <person name="Goeker M."/>
        </authorList>
    </citation>
    <scope>NUCLEOTIDE SEQUENCE [LARGE SCALE GENOMIC DNA]</scope>
    <source>
        <strain evidence="5 6">DSM 12408</strain>
    </source>
</reference>
<evidence type="ECO:0000313" key="5">
    <source>
        <dbReference type="EMBL" id="RAJ25092.1"/>
    </source>
</evidence>
<sequence>MKSKKKLLIVTLSILVGIQFSCSDIDPNEPGALVPKTAEQDANIPAIDVNGTRLHAETFGDPNNSMVIFLHGGPGADYRNGINVKELANDGYYVVFYDQRGSGLSKRHDKNSYTIQMMIDDLGAVIEYYKTSPTQKVFLIGHSWGAMLSTAYVNQNPSNITGLILAEAGGLNYDDFTTYGESSKKLNLFSETTNNVLYIDQFFTGKENQHEILDYKLNIRSAFSFAPGNEEGIEGPSPFWRNGAMVLAGLADIAEKDKFDFTTNLGQYSTKVLLLYGENNKSYGLSFAQKEANYFPSSDIAKIENTGHEMFYFNWNSVHPKVLAYLNTLN</sequence>
<evidence type="ECO:0000259" key="4">
    <source>
        <dbReference type="Pfam" id="PF00561"/>
    </source>
</evidence>
<accession>A0A1A7QQ69</accession>
<protein>
    <submittedName>
        <fullName evidence="5">Proline iminopeptidase</fullName>
    </submittedName>
</protein>
<dbReference type="GO" id="GO:0008233">
    <property type="term" value="F:peptidase activity"/>
    <property type="evidence" value="ECO:0007669"/>
    <property type="project" value="InterPro"/>
</dbReference>
<feature type="domain" description="AB hydrolase-1" evidence="4">
    <location>
        <begin position="67"/>
        <end position="313"/>
    </location>
</feature>
<dbReference type="RefSeq" id="WP_066438683.1">
    <property type="nucleotide sequence ID" value="NZ_LZRN01000069.1"/>
</dbReference>
<dbReference type="PANTHER" id="PTHR43798:SF33">
    <property type="entry name" value="HYDROLASE, PUTATIVE (AFU_ORTHOLOGUE AFUA_2G14860)-RELATED"/>
    <property type="match status" value="1"/>
</dbReference>
<proteinExistence type="inferred from homology"/>
<keyword evidence="3" id="KW-0732">Signal</keyword>
<dbReference type="GO" id="GO:0016020">
    <property type="term" value="C:membrane"/>
    <property type="evidence" value="ECO:0007669"/>
    <property type="project" value="TreeGrafter"/>
</dbReference>
<dbReference type="Pfam" id="PF00561">
    <property type="entry name" value="Abhydrolase_1"/>
    <property type="match status" value="1"/>
</dbReference>
<dbReference type="AlphaFoldDB" id="A0A1A7QQ69"/>